<dbReference type="PANTHER" id="PTHR43777">
    <property type="entry name" value="MOLYBDENUM COFACTOR CYTIDYLYLTRANSFERASE"/>
    <property type="match status" value="1"/>
</dbReference>
<dbReference type="PANTHER" id="PTHR43777:SF1">
    <property type="entry name" value="MOLYBDENUM COFACTOR CYTIDYLYLTRANSFERASE"/>
    <property type="match status" value="1"/>
</dbReference>
<dbReference type="RefSeq" id="WP_105016177.1">
    <property type="nucleotide sequence ID" value="NZ_MSCN01000001.1"/>
</dbReference>
<dbReference type="OrthoDB" id="9779263at2"/>
<dbReference type="InterPro" id="IPR025877">
    <property type="entry name" value="MobA-like_NTP_Trfase"/>
</dbReference>
<keyword evidence="2" id="KW-0808">Transferase</keyword>
<dbReference type="Proteomes" id="UP000238882">
    <property type="component" value="Unassembled WGS sequence"/>
</dbReference>
<organism evidence="2 3">
    <name type="scientific">Polaribacter porphyrae</name>
    <dbReference type="NCBI Taxonomy" id="1137780"/>
    <lineage>
        <taxon>Bacteria</taxon>
        <taxon>Pseudomonadati</taxon>
        <taxon>Bacteroidota</taxon>
        <taxon>Flavobacteriia</taxon>
        <taxon>Flavobacteriales</taxon>
        <taxon>Flavobacteriaceae</taxon>
    </lineage>
</organism>
<evidence type="ECO:0000313" key="3">
    <source>
        <dbReference type="Proteomes" id="UP000238882"/>
    </source>
</evidence>
<keyword evidence="3" id="KW-1185">Reference proteome</keyword>
<dbReference type="Pfam" id="PF12804">
    <property type="entry name" value="NTP_transf_3"/>
    <property type="match status" value="1"/>
</dbReference>
<name>A0A2S7WQJ4_9FLAO</name>
<dbReference type="CDD" id="cd04182">
    <property type="entry name" value="GT_2_like_f"/>
    <property type="match status" value="1"/>
</dbReference>
<accession>A0A2S7WQJ4</accession>
<reference evidence="2 3" key="1">
    <citation type="submission" date="2016-12" db="EMBL/GenBank/DDBJ databases">
        <title>Trade-off between light-utilization and light-protection in marine flavobacteria.</title>
        <authorList>
            <person name="Kumagai Y."/>
            <person name="Yoshizawa S."/>
            <person name="Kogure K."/>
            <person name="Iwasaki W."/>
        </authorList>
    </citation>
    <scope>NUCLEOTIDE SEQUENCE [LARGE SCALE GENOMIC DNA]</scope>
    <source>
        <strain evidence="2 3">NBRC 108759</strain>
    </source>
</reference>
<dbReference type="InterPro" id="IPR029044">
    <property type="entry name" value="Nucleotide-diphossugar_trans"/>
</dbReference>
<dbReference type="EMBL" id="MSCN01000001">
    <property type="protein sequence ID" value="PQJ79582.1"/>
    <property type="molecule type" value="Genomic_DNA"/>
</dbReference>
<evidence type="ECO:0000313" key="2">
    <source>
        <dbReference type="EMBL" id="PQJ79582.1"/>
    </source>
</evidence>
<protein>
    <submittedName>
        <fullName evidence="2">Glycosyl transferase</fullName>
    </submittedName>
</protein>
<comment type="caution">
    <text evidence="2">The sequence shown here is derived from an EMBL/GenBank/DDBJ whole genome shotgun (WGS) entry which is preliminary data.</text>
</comment>
<dbReference type="SUPFAM" id="SSF53448">
    <property type="entry name" value="Nucleotide-diphospho-sugar transferases"/>
    <property type="match status" value="1"/>
</dbReference>
<dbReference type="Gene3D" id="3.90.550.10">
    <property type="entry name" value="Spore Coat Polysaccharide Biosynthesis Protein SpsA, Chain A"/>
    <property type="match status" value="1"/>
</dbReference>
<feature type="domain" description="MobA-like NTP transferase" evidence="1">
    <location>
        <begin position="6"/>
        <end position="168"/>
    </location>
</feature>
<evidence type="ECO:0000259" key="1">
    <source>
        <dbReference type="Pfam" id="PF12804"/>
    </source>
</evidence>
<gene>
    <name evidence="2" type="ORF">BTO18_10540</name>
</gene>
<dbReference type="AlphaFoldDB" id="A0A2S7WQJ4"/>
<sequence>MDDIAVLVLAAGKSSRMKNIKQLIKIDYKFLLEITLEKAKKIAPKNTYCVLGANAEKIKNKVDFNNIQIIINKGFEEGLSSSIIQSIKFFKNVPLNLKGVLILLADQPAIHQSYLEEMVHLFKEKPVKIIASKYNQTYGVPALIPSIYFDDLLKIKGDKGAKTFLENNMHNIISTLSKTNLIDIDTQRDLNFYTNQLK</sequence>
<dbReference type="GO" id="GO:0016779">
    <property type="term" value="F:nucleotidyltransferase activity"/>
    <property type="evidence" value="ECO:0007669"/>
    <property type="project" value="UniProtKB-ARBA"/>
</dbReference>
<proteinExistence type="predicted"/>